<dbReference type="Gene3D" id="3.30.230.10">
    <property type="match status" value="1"/>
</dbReference>
<evidence type="ECO:0000256" key="2">
    <source>
        <dbReference type="ARBA" id="ARBA00007370"/>
    </source>
</evidence>
<dbReference type="InterPro" id="IPR006204">
    <property type="entry name" value="GHMP_kinase_N_dom"/>
</dbReference>
<dbReference type="GO" id="GO:0009088">
    <property type="term" value="P:threonine biosynthetic process"/>
    <property type="evidence" value="ECO:0007669"/>
    <property type="project" value="UniProtKB-UniRule"/>
</dbReference>
<dbReference type="InterPro" id="IPR020568">
    <property type="entry name" value="Ribosomal_Su5_D2-typ_SF"/>
</dbReference>
<evidence type="ECO:0000256" key="12">
    <source>
        <dbReference type="HAMAP-Rule" id="MF_00384"/>
    </source>
</evidence>
<dbReference type="InterPro" id="IPR006203">
    <property type="entry name" value="GHMP_knse_ATP-bd_CS"/>
</dbReference>
<evidence type="ECO:0000259" key="14">
    <source>
        <dbReference type="Pfam" id="PF08544"/>
    </source>
</evidence>
<accession>A0A455TA24</accession>
<dbReference type="PANTHER" id="PTHR20861">
    <property type="entry name" value="HOMOSERINE/4-DIPHOSPHOCYTIDYL-2-C-METHYL-D-ERYTHRITOL KINASE"/>
    <property type="match status" value="1"/>
</dbReference>
<evidence type="ECO:0000256" key="9">
    <source>
        <dbReference type="ARBA" id="ARBA00022777"/>
    </source>
</evidence>
<proteinExistence type="inferred from homology"/>
<protein>
    <recommendedName>
        <fullName evidence="4 12">Homoserine kinase</fullName>
        <shortName evidence="12">HK</shortName>
        <shortName evidence="12">HSK</shortName>
        <ecNumber evidence="3 12">2.7.1.39</ecNumber>
    </recommendedName>
</protein>
<keyword evidence="8 12" id="KW-0547">Nucleotide-binding</keyword>
<dbReference type="GO" id="GO:0004413">
    <property type="term" value="F:homoserine kinase activity"/>
    <property type="evidence" value="ECO:0007669"/>
    <property type="project" value="UniProtKB-UniRule"/>
</dbReference>
<comment type="function">
    <text evidence="12">Catalyzes the ATP-dependent phosphorylation of L-homoserine to L-homoserine phosphate.</text>
</comment>
<evidence type="ECO:0000259" key="13">
    <source>
        <dbReference type="Pfam" id="PF00288"/>
    </source>
</evidence>
<dbReference type="PROSITE" id="PS00627">
    <property type="entry name" value="GHMP_KINASES_ATP"/>
    <property type="match status" value="1"/>
</dbReference>
<dbReference type="EC" id="2.7.1.39" evidence="3 12"/>
<evidence type="ECO:0000256" key="4">
    <source>
        <dbReference type="ARBA" id="ARBA00017858"/>
    </source>
</evidence>
<evidence type="ECO:0000256" key="8">
    <source>
        <dbReference type="ARBA" id="ARBA00022741"/>
    </source>
</evidence>
<sequence length="309" mass="33877">MIKVYAPASIGNVGVGFDILGAAILPTDGTLLGDLIQIKQSKEFQLTNIGTFAHQLPKNIKDNIVWKCWDQFCKIIKKKILVTIVLEKNMPIGSGLGSSACSIVSSLFAMNELCNRPLSTNKLLKLMGKLEGEISGSIHYDNVSPCYLGGLQLIIEKNNKISQKIPNFKNWLWIIAWPGIKISTADARALLPSQYTRTTCIKHSRNLSGFIHASYTMQPKLAANFITDVIAEPYRSKLLPNFTQTKTTIKKIGALACGISGSGPSIFAICDNDLTAKKISKYLANHYIQSKQGFVQVCKLDTVGTRIIG</sequence>
<dbReference type="UniPathway" id="UPA00050">
    <property type="reaction ID" value="UER00064"/>
</dbReference>
<dbReference type="NCBIfam" id="TIGR00191">
    <property type="entry name" value="thrB"/>
    <property type="match status" value="1"/>
</dbReference>
<keyword evidence="7 12" id="KW-0791">Threonine biosynthesis</keyword>
<comment type="pathway">
    <text evidence="1 12">Amino-acid biosynthesis; L-threonine biosynthesis; L-threonine from L-aspartate: step 4/5.</text>
</comment>
<keyword evidence="12" id="KW-0963">Cytoplasm</keyword>
<dbReference type="SUPFAM" id="SSF55060">
    <property type="entry name" value="GHMP Kinase, C-terminal domain"/>
    <property type="match status" value="1"/>
</dbReference>
<dbReference type="GO" id="GO:0005524">
    <property type="term" value="F:ATP binding"/>
    <property type="evidence" value="ECO:0007669"/>
    <property type="project" value="UniProtKB-UniRule"/>
</dbReference>
<dbReference type="EMBL" id="AP019379">
    <property type="protein sequence ID" value="BBI01173.1"/>
    <property type="molecule type" value="Genomic_DNA"/>
</dbReference>
<dbReference type="InterPro" id="IPR000870">
    <property type="entry name" value="Homoserine_kinase"/>
</dbReference>
<keyword evidence="6 12" id="KW-0808">Transferase</keyword>
<feature type="domain" description="GHMP kinase C-terminal" evidence="14">
    <location>
        <begin position="231"/>
        <end position="288"/>
    </location>
</feature>
<reference evidence="15 16" key="1">
    <citation type="journal article" date="2019" name="Proc. Natl. Acad. Sci. U.S.A.">
        <title>Exaggeration and cooption of innate immunity for social defense.</title>
        <authorList>
            <person name="Kutsukake M."/>
            <person name="Moriyama M."/>
            <person name="Shigenobu S."/>
            <person name="Meng X.-Y."/>
            <person name="Nikoh N."/>
            <person name="Noda C."/>
            <person name="Kobayashi S."/>
            <person name="Fukatsu T."/>
        </authorList>
    </citation>
    <scope>NUCLEOTIDE SEQUENCE [LARGE SCALE GENOMIC DNA]</scope>
    <source>
        <strain evidence="15 16">Nmo</strain>
    </source>
</reference>
<dbReference type="InterPro" id="IPR014721">
    <property type="entry name" value="Ribsml_uS5_D2-typ_fold_subgr"/>
</dbReference>
<keyword evidence="9 12" id="KW-0418">Kinase</keyword>
<dbReference type="Pfam" id="PF00288">
    <property type="entry name" value="GHMP_kinases_N"/>
    <property type="match status" value="1"/>
</dbReference>
<feature type="domain" description="GHMP kinase N-terminal" evidence="13">
    <location>
        <begin position="63"/>
        <end position="150"/>
    </location>
</feature>
<dbReference type="Proteomes" id="UP000317544">
    <property type="component" value="Chromosome"/>
</dbReference>
<evidence type="ECO:0000256" key="10">
    <source>
        <dbReference type="ARBA" id="ARBA00022840"/>
    </source>
</evidence>
<keyword evidence="16" id="KW-1185">Reference proteome</keyword>
<evidence type="ECO:0000256" key="6">
    <source>
        <dbReference type="ARBA" id="ARBA00022679"/>
    </source>
</evidence>
<dbReference type="InterPro" id="IPR036554">
    <property type="entry name" value="GHMP_kinase_C_sf"/>
</dbReference>
<dbReference type="InterPro" id="IPR013750">
    <property type="entry name" value="GHMP_kinase_C_dom"/>
</dbReference>
<dbReference type="RefSeq" id="WP_158344734.1">
    <property type="nucleotide sequence ID" value="NZ_AP019379.1"/>
</dbReference>
<comment type="subcellular location">
    <subcellularLocation>
        <location evidence="12">Cytoplasm</location>
    </subcellularLocation>
</comment>
<dbReference type="AlphaFoldDB" id="A0A455TA24"/>
<dbReference type="Gene3D" id="3.30.70.890">
    <property type="entry name" value="GHMP kinase, C-terminal domain"/>
    <property type="match status" value="1"/>
</dbReference>
<dbReference type="OrthoDB" id="9769912at2"/>
<dbReference type="GO" id="GO:0005737">
    <property type="term" value="C:cytoplasm"/>
    <property type="evidence" value="ECO:0007669"/>
    <property type="project" value="UniProtKB-SubCell"/>
</dbReference>
<evidence type="ECO:0000256" key="3">
    <source>
        <dbReference type="ARBA" id="ARBA00012078"/>
    </source>
</evidence>
<organism evidence="15 16">
    <name type="scientific">Buchnera aphidicola</name>
    <name type="common">Nipponaphis monzeni</name>
    <dbReference type="NCBI Taxonomy" id="2495405"/>
    <lineage>
        <taxon>Bacteria</taxon>
        <taxon>Pseudomonadati</taxon>
        <taxon>Pseudomonadota</taxon>
        <taxon>Gammaproteobacteria</taxon>
        <taxon>Enterobacterales</taxon>
        <taxon>Erwiniaceae</taxon>
        <taxon>Buchnera</taxon>
    </lineage>
</organism>
<feature type="binding site" evidence="12">
    <location>
        <begin position="91"/>
        <end position="101"/>
    </location>
    <ligand>
        <name>ATP</name>
        <dbReference type="ChEBI" id="CHEBI:30616"/>
    </ligand>
</feature>
<evidence type="ECO:0000256" key="11">
    <source>
        <dbReference type="ARBA" id="ARBA00049375"/>
    </source>
</evidence>
<name>A0A455TA24_9GAMM</name>
<keyword evidence="5 12" id="KW-0028">Amino-acid biosynthesis</keyword>
<keyword evidence="10 12" id="KW-0067">ATP-binding</keyword>
<gene>
    <name evidence="12 15" type="primary">thrB</name>
    <name evidence="15" type="ORF">BUCNMO_158</name>
</gene>
<evidence type="ECO:0000313" key="15">
    <source>
        <dbReference type="EMBL" id="BBI01173.1"/>
    </source>
</evidence>
<dbReference type="HAMAP" id="MF_00384">
    <property type="entry name" value="Homoser_kinase"/>
    <property type="match status" value="1"/>
</dbReference>
<dbReference type="Pfam" id="PF08544">
    <property type="entry name" value="GHMP_kinases_C"/>
    <property type="match status" value="1"/>
</dbReference>
<comment type="similarity">
    <text evidence="2 12">Belongs to the GHMP kinase family. Homoserine kinase subfamily.</text>
</comment>
<dbReference type="PANTHER" id="PTHR20861:SF1">
    <property type="entry name" value="HOMOSERINE KINASE"/>
    <property type="match status" value="1"/>
</dbReference>
<dbReference type="PRINTS" id="PR00958">
    <property type="entry name" value="HOMSERKINASE"/>
</dbReference>
<dbReference type="NCBIfam" id="NF002288">
    <property type="entry name" value="PRK01212.1-4"/>
    <property type="match status" value="1"/>
</dbReference>
<dbReference type="PIRSF" id="PIRSF000676">
    <property type="entry name" value="Homoser_kin"/>
    <property type="match status" value="1"/>
</dbReference>
<evidence type="ECO:0000256" key="7">
    <source>
        <dbReference type="ARBA" id="ARBA00022697"/>
    </source>
</evidence>
<evidence type="ECO:0000256" key="1">
    <source>
        <dbReference type="ARBA" id="ARBA00005015"/>
    </source>
</evidence>
<evidence type="ECO:0000256" key="5">
    <source>
        <dbReference type="ARBA" id="ARBA00022605"/>
    </source>
</evidence>
<evidence type="ECO:0000313" key="16">
    <source>
        <dbReference type="Proteomes" id="UP000317544"/>
    </source>
</evidence>
<dbReference type="SUPFAM" id="SSF54211">
    <property type="entry name" value="Ribosomal protein S5 domain 2-like"/>
    <property type="match status" value="1"/>
</dbReference>
<comment type="catalytic activity">
    <reaction evidence="11 12">
        <text>L-homoserine + ATP = O-phospho-L-homoserine + ADP + H(+)</text>
        <dbReference type="Rhea" id="RHEA:13985"/>
        <dbReference type="ChEBI" id="CHEBI:15378"/>
        <dbReference type="ChEBI" id="CHEBI:30616"/>
        <dbReference type="ChEBI" id="CHEBI:57476"/>
        <dbReference type="ChEBI" id="CHEBI:57590"/>
        <dbReference type="ChEBI" id="CHEBI:456216"/>
        <dbReference type="EC" id="2.7.1.39"/>
    </reaction>
</comment>